<evidence type="ECO:0000313" key="3">
    <source>
        <dbReference type="EMBL" id="GAD65269.1"/>
    </source>
</evidence>
<dbReference type="AlphaFoldDB" id="U3B5Y2"/>
<reference evidence="3 4" key="1">
    <citation type="submission" date="2013-09" db="EMBL/GenBank/DDBJ databases">
        <title>Whole genome shotgun sequence of Vibrio proteolyticus NBRC 13287.</title>
        <authorList>
            <person name="Isaki S."/>
            <person name="Hosoyama A."/>
            <person name="Numata M."/>
            <person name="Hashimoto M."/>
            <person name="Hosoyama Y."/>
            <person name="Tsuchikane K."/>
            <person name="Noguchi M."/>
            <person name="Hirakata S."/>
            <person name="Ichikawa N."/>
            <person name="Ohji S."/>
            <person name="Yamazoe A."/>
            <person name="Fujita N."/>
        </authorList>
    </citation>
    <scope>NUCLEOTIDE SEQUENCE [LARGE SCALE GENOMIC DNA]</scope>
    <source>
        <strain evidence="3 4">NBRC 13287</strain>
    </source>
</reference>
<evidence type="ECO:0000313" key="4">
    <source>
        <dbReference type="Proteomes" id="UP000016570"/>
    </source>
</evidence>
<dbReference type="eggNOG" id="COG3287">
    <property type="taxonomic scope" value="Bacteria"/>
</dbReference>
<evidence type="ECO:0000259" key="2">
    <source>
        <dbReference type="SMART" id="SM01204"/>
    </source>
</evidence>
<feature type="domain" description="FIST C-domain" evidence="2">
    <location>
        <begin position="228"/>
        <end position="375"/>
    </location>
</feature>
<evidence type="ECO:0008006" key="5">
    <source>
        <dbReference type="Google" id="ProtNLM"/>
    </source>
</evidence>
<evidence type="ECO:0000259" key="1">
    <source>
        <dbReference type="SMART" id="SM00897"/>
    </source>
</evidence>
<dbReference type="SMART" id="SM01204">
    <property type="entry name" value="FIST_C"/>
    <property type="match status" value="1"/>
</dbReference>
<comment type="caution">
    <text evidence="3">The sequence shown here is derived from an EMBL/GenBank/DDBJ whole genome shotgun (WGS) entry which is preliminary data.</text>
</comment>
<dbReference type="PANTHER" id="PTHR40252:SF2">
    <property type="entry name" value="BLR0328 PROTEIN"/>
    <property type="match status" value="1"/>
</dbReference>
<dbReference type="Pfam" id="PF10442">
    <property type="entry name" value="FIST_C"/>
    <property type="match status" value="1"/>
</dbReference>
<name>U3B5Y2_VIBPR</name>
<dbReference type="InterPro" id="IPR019494">
    <property type="entry name" value="FIST_C"/>
</dbReference>
<organism evidence="3 4">
    <name type="scientific">Vibrio proteolyticus NBRC 13287</name>
    <dbReference type="NCBI Taxonomy" id="1219065"/>
    <lineage>
        <taxon>Bacteria</taxon>
        <taxon>Pseudomonadati</taxon>
        <taxon>Pseudomonadota</taxon>
        <taxon>Gammaproteobacteria</taxon>
        <taxon>Vibrionales</taxon>
        <taxon>Vibrionaceae</taxon>
        <taxon>Vibrio</taxon>
    </lineage>
</organism>
<dbReference type="PANTHER" id="PTHR40252">
    <property type="entry name" value="BLR0328 PROTEIN"/>
    <property type="match status" value="1"/>
</dbReference>
<feature type="domain" description="FIST" evidence="1">
    <location>
        <begin position="27"/>
        <end position="227"/>
    </location>
</feature>
<accession>U3B5Y2</accession>
<sequence>MHFKTRVSHKPQESMVADDMLSELDVENLASVICYYTQDYDPSKLRMELSKRLPDHVPVIGASTCRGLMTEKGLHWGPVVGLAAIYDSKSSAYGSALSQVYDDSDIPDLVSVTLDRALKKAEREGEVPGFVIAHATPGFEEKIIDAIDSKFHVPVPIIGGSAADNGIKGHWSIFTEKAHTTRGIALQVFFPSEKLSTNFSAGYSPTEFTGTVTKAKGRELLEIDGEPAQKIYREWISDHAGVSVPPHFVFELVTQYPLGRIAGHVYAQPYYKLSHPIRISQKQGLLLFTDIRPGDAITLMSGDREQLISRGARVLQEANRKNHLNSHTLGILCIMCAGPMLYLGEDMKRVYANLKHEAANTPFICPFTFGEQGRFAGGENGHGNLMISAARFYRSR</sequence>
<dbReference type="Pfam" id="PF08495">
    <property type="entry name" value="FIST"/>
    <property type="match status" value="1"/>
</dbReference>
<dbReference type="SMART" id="SM00897">
    <property type="entry name" value="FIST"/>
    <property type="match status" value="1"/>
</dbReference>
<protein>
    <recommendedName>
        <fullName evidence="5">FIST C-domain domain-containing protein</fullName>
    </recommendedName>
</protein>
<dbReference type="STRING" id="1219065.VPR01S_01_00410"/>
<keyword evidence="4" id="KW-1185">Reference proteome</keyword>
<dbReference type="InterPro" id="IPR013702">
    <property type="entry name" value="FIST_domain_N"/>
</dbReference>
<proteinExistence type="predicted"/>
<dbReference type="EMBL" id="BATJ01000001">
    <property type="protein sequence ID" value="GAD65269.1"/>
    <property type="molecule type" value="Genomic_DNA"/>
</dbReference>
<dbReference type="Proteomes" id="UP000016570">
    <property type="component" value="Unassembled WGS sequence"/>
</dbReference>
<gene>
    <name evidence="3" type="ORF">VPR01S_01_00410</name>
</gene>